<dbReference type="GO" id="GO:0050385">
    <property type="term" value="F:ureidoglycolate lyase activity"/>
    <property type="evidence" value="ECO:0007669"/>
    <property type="project" value="UniProtKB-EC"/>
</dbReference>
<dbReference type="RefSeq" id="WP_091849564.1">
    <property type="nucleotide sequence ID" value="NZ_FOHZ01000004.1"/>
</dbReference>
<dbReference type="Gene3D" id="2.60.120.480">
    <property type="entry name" value="Ureidoglycolate hydrolase"/>
    <property type="match status" value="1"/>
</dbReference>
<gene>
    <name evidence="5" type="ORF">SAMN04487962_104122</name>
</gene>
<evidence type="ECO:0000256" key="1">
    <source>
        <dbReference type="ARBA" id="ARBA00011738"/>
    </source>
</evidence>
<dbReference type="OrthoDB" id="9804602at2"/>
<dbReference type="GO" id="GO:0004848">
    <property type="term" value="F:ureidoglycolate hydrolase activity"/>
    <property type="evidence" value="ECO:0007669"/>
    <property type="project" value="InterPro"/>
</dbReference>
<keyword evidence="6" id="KW-1185">Reference proteome</keyword>
<evidence type="ECO:0000256" key="4">
    <source>
        <dbReference type="ARBA" id="ARBA00047684"/>
    </source>
</evidence>
<dbReference type="PANTHER" id="PTHR21221">
    <property type="entry name" value="UREIDOGLYCOLATE HYDROLASE"/>
    <property type="match status" value="1"/>
</dbReference>
<sequence length="167" mass="18448">MSTPREIIAEPLTREAFTRFGEVIDTRGADAFPINQGRTERFHALAGVELLGDDCRAILSIFRGQPLEPLQITLMERHPLGSQAFVPINNQPFLAVVAPPGDFDESAIRVFLVRGSQGLNYRAGTWHAPLLPLFPDSDYLVVDRQGQGDNCDETLLTIPVRPILPTS</sequence>
<dbReference type="GO" id="GO:0006144">
    <property type="term" value="P:purine nucleobase metabolic process"/>
    <property type="evidence" value="ECO:0007669"/>
    <property type="project" value="UniProtKB-KW"/>
</dbReference>
<reference evidence="6" key="1">
    <citation type="submission" date="2016-10" db="EMBL/GenBank/DDBJ databases">
        <authorList>
            <person name="Varghese N."/>
            <person name="Submissions S."/>
        </authorList>
    </citation>
    <scope>NUCLEOTIDE SEQUENCE [LARGE SCALE GENOMIC DNA]</scope>
    <source>
        <strain evidence="6">CGMCC 1.6489</strain>
    </source>
</reference>
<keyword evidence="2" id="KW-0659">Purine metabolism</keyword>
<dbReference type="InterPro" id="IPR007247">
    <property type="entry name" value="Ureidogly_lyase"/>
</dbReference>
<dbReference type="STRING" id="430453.SAMN04487962_104122"/>
<protein>
    <submittedName>
        <fullName evidence="5">Ureidoglycolate lyase</fullName>
    </submittedName>
</protein>
<evidence type="ECO:0000256" key="3">
    <source>
        <dbReference type="ARBA" id="ARBA00023239"/>
    </source>
</evidence>
<keyword evidence="3 5" id="KW-0456">Lyase</keyword>
<dbReference type="SUPFAM" id="SSF51182">
    <property type="entry name" value="RmlC-like cupins"/>
    <property type="match status" value="1"/>
</dbReference>
<evidence type="ECO:0000313" key="6">
    <source>
        <dbReference type="Proteomes" id="UP000198762"/>
    </source>
</evidence>
<evidence type="ECO:0000256" key="2">
    <source>
        <dbReference type="ARBA" id="ARBA00022631"/>
    </source>
</evidence>
<evidence type="ECO:0000313" key="5">
    <source>
        <dbReference type="EMBL" id="SET09150.1"/>
    </source>
</evidence>
<proteinExistence type="predicted"/>
<dbReference type="GO" id="GO:0000256">
    <property type="term" value="P:allantoin catabolic process"/>
    <property type="evidence" value="ECO:0007669"/>
    <property type="project" value="InterPro"/>
</dbReference>
<organism evidence="5 6">
    <name type="scientific">Marinobacter segnicrescens</name>
    <dbReference type="NCBI Taxonomy" id="430453"/>
    <lineage>
        <taxon>Bacteria</taxon>
        <taxon>Pseudomonadati</taxon>
        <taxon>Pseudomonadota</taxon>
        <taxon>Gammaproteobacteria</taxon>
        <taxon>Pseudomonadales</taxon>
        <taxon>Marinobacteraceae</taxon>
        <taxon>Marinobacter</taxon>
    </lineage>
</organism>
<accession>A0A1I0BQH9</accession>
<dbReference type="CDD" id="cd20298">
    <property type="entry name" value="cupin_UAH"/>
    <property type="match status" value="1"/>
</dbReference>
<dbReference type="InterPro" id="IPR024060">
    <property type="entry name" value="Ureidoglycolate_lyase_dom_sf"/>
</dbReference>
<dbReference type="InterPro" id="IPR011051">
    <property type="entry name" value="RmlC_Cupin_sf"/>
</dbReference>
<comment type="subunit">
    <text evidence="1">Homodimer.</text>
</comment>
<dbReference type="InterPro" id="IPR047233">
    <property type="entry name" value="UAH_cupin"/>
</dbReference>
<comment type="catalytic activity">
    <reaction evidence="4">
        <text>(S)-ureidoglycolate = urea + glyoxylate</text>
        <dbReference type="Rhea" id="RHEA:11304"/>
        <dbReference type="ChEBI" id="CHEBI:16199"/>
        <dbReference type="ChEBI" id="CHEBI:36655"/>
        <dbReference type="ChEBI" id="CHEBI:57296"/>
        <dbReference type="EC" id="4.3.2.3"/>
    </reaction>
</comment>
<dbReference type="Pfam" id="PF04115">
    <property type="entry name" value="Ureidogly_lyase"/>
    <property type="match status" value="1"/>
</dbReference>
<dbReference type="EMBL" id="FOHZ01000004">
    <property type="protein sequence ID" value="SET09150.1"/>
    <property type="molecule type" value="Genomic_DNA"/>
</dbReference>
<name>A0A1I0BQH9_9GAMM</name>
<dbReference type="AlphaFoldDB" id="A0A1I0BQH9"/>
<dbReference type="PIRSF" id="PIRSF017306">
    <property type="entry name" value="Ureidogly_hydro"/>
    <property type="match status" value="1"/>
</dbReference>
<dbReference type="PANTHER" id="PTHR21221:SF1">
    <property type="entry name" value="UREIDOGLYCOLATE LYASE"/>
    <property type="match status" value="1"/>
</dbReference>
<dbReference type="Proteomes" id="UP000198762">
    <property type="component" value="Unassembled WGS sequence"/>
</dbReference>
<dbReference type="NCBIfam" id="NF009932">
    <property type="entry name" value="PRK13395.1"/>
    <property type="match status" value="1"/>
</dbReference>